<organism evidence="18 19">
    <name type="scientific">Mytilus edulis</name>
    <name type="common">Blue mussel</name>
    <dbReference type="NCBI Taxonomy" id="6550"/>
    <lineage>
        <taxon>Eukaryota</taxon>
        <taxon>Metazoa</taxon>
        <taxon>Spiralia</taxon>
        <taxon>Lophotrochozoa</taxon>
        <taxon>Mollusca</taxon>
        <taxon>Bivalvia</taxon>
        <taxon>Autobranchia</taxon>
        <taxon>Pteriomorphia</taxon>
        <taxon>Mytilida</taxon>
        <taxon>Mytiloidea</taxon>
        <taxon>Mytilidae</taxon>
        <taxon>Mytilinae</taxon>
        <taxon>Mytilus</taxon>
    </lineage>
</organism>
<dbReference type="NCBIfam" id="TIGR00860">
    <property type="entry name" value="LIC"/>
    <property type="match status" value="1"/>
</dbReference>
<accession>A0A8S3SWD5</accession>
<feature type="signal peptide" evidence="15">
    <location>
        <begin position="1"/>
        <end position="25"/>
    </location>
</feature>
<dbReference type="InterPro" id="IPR038050">
    <property type="entry name" value="Neuro_actylchol_rec"/>
</dbReference>
<evidence type="ECO:0000256" key="2">
    <source>
        <dbReference type="ARBA" id="ARBA00022448"/>
    </source>
</evidence>
<evidence type="ECO:0000259" key="16">
    <source>
        <dbReference type="Pfam" id="PF02931"/>
    </source>
</evidence>
<dbReference type="PROSITE" id="PS00236">
    <property type="entry name" value="NEUROTR_ION_CHANNEL"/>
    <property type="match status" value="1"/>
</dbReference>
<dbReference type="InterPro" id="IPR002394">
    <property type="entry name" value="Nicotinic_acetylcholine_rcpt"/>
</dbReference>
<dbReference type="OrthoDB" id="5975154at2759"/>
<dbReference type="PANTHER" id="PTHR18945">
    <property type="entry name" value="NEUROTRANSMITTER GATED ION CHANNEL"/>
    <property type="match status" value="1"/>
</dbReference>
<evidence type="ECO:0000256" key="15">
    <source>
        <dbReference type="RuleBase" id="RU000687"/>
    </source>
</evidence>
<dbReference type="GO" id="GO:0045211">
    <property type="term" value="C:postsynaptic membrane"/>
    <property type="evidence" value="ECO:0007669"/>
    <property type="project" value="InterPro"/>
</dbReference>
<feature type="domain" description="Neurotransmitter-gated ion-channel ligand-binding" evidence="16">
    <location>
        <begin position="32"/>
        <end position="240"/>
    </location>
</feature>
<feature type="transmembrane region" description="Helical" evidence="15">
    <location>
        <begin position="272"/>
        <end position="290"/>
    </location>
</feature>
<keyword evidence="6" id="KW-0770">Synapse</keyword>
<keyword evidence="5 15" id="KW-1133">Transmembrane helix</keyword>
<comment type="similarity">
    <text evidence="1">Belongs to the ligand-gated ion channel (TC 1.A.9) family. Acetylcholine receptor (TC 1.A.9.1) subfamily.</text>
</comment>
<evidence type="ECO:0000259" key="17">
    <source>
        <dbReference type="Pfam" id="PF02932"/>
    </source>
</evidence>
<evidence type="ECO:0000256" key="14">
    <source>
        <dbReference type="ARBA" id="ARBA00034099"/>
    </source>
</evidence>
<dbReference type="GO" id="GO:0004888">
    <property type="term" value="F:transmembrane signaling receptor activity"/>
    <property type="evidence" value="ECO:0007669"/>
    <property type="project" value="InterPro"/>
</dbReference>
<keyword evidence="12" id="KW-1071">Ligand-gated ion channel</keyword>
<keyword evidence="2 15" id="KW-0813">Transport</keyword>
<dbReference type="FunFam" id="2.70.170.10:FF:000016">
    <property type="entry name" value="Nicotinic acetylcholine receptor subunit"/>
    <property type="match status" value="1"/>
</dbReference>
<evidence type="ECO:0000313" key="19">
    <source>
        <dbReference type="Proteomes" id="UP000683360"/>
    </source>
</evidence>
<keyword evidence="19" id="KW-1185">Reference proteome</keyword>
<keyword evidence="7 15" id="KW-0406">Ion transport</keyword>
<dbReference type="EMBL" id="CAJPWZ010001674">
    <property type="protein sequence ID" value="CAG2221081.1"/>
    <property type="molecule type" value="Genomic_DNA"/>
</dbReference>
<evidence type="ECO:0000256" key="3">
    <source>
        <dbReference type="ARBA" id="ARBA00022475"/>
    </source>
</evidence>
<keyword evidence="3" id="KW-1003">Cell membrane</keyword>
<dbReference type="CDD" id="cd18997">
    <property type="entry name" value="LGIC_ECD_nAChR"/>
    <property type="match status" value="1"/>
</dbReference>
<dbReference type="InterPro" id="IPR036734">
    <property type="entry name" value="Neur_chan_lig-bd_sf"/>
</dbReference>
<dbReference type="SUPFAM" id="SSF90112">
    <property type="entry name" value="Neurotransmitter-gated ion-channel transmembrane pore"/>
    <property type="match status" value="1"/>
</dbReference>
<evidence type="ECO:0000256" key="12">
    <source>
        <dbReference type="ARBA" id="ARBA00023286"/>
    </source>
</evidence>
<dbReference type="GO" id="GO:0022848">
    <property type="term" value="F:acetylcholine-gated monoatomic cation-selective channel activity"/>
    <property type="evidence" value="ECO:0007669"/>
    <property type="project" value="InterPro"/>
</dbReference>
<dbReference type="FunFam" id="1.20.58.390:FF:000043">
    <property type="entry name" value="AcetylCholine Receptor"/>
    <property type="match status" value="1"/>
</dbReference>
<feature type="transmembrane region" description="Helical" evidence="15">
    <location>
        <begin position="241"/>
        <end position="265"/>
    </location>
</feature>
<dbReference type="InterPro" id="IPR006201">
    <property type="entry name" value="Neur_channel"/>
</dbReference>
<keyword evidence="10" id="KW-0675">Receptor</keyword>
<keyword evidence="11" id="KW-0325">Glycoprotein</keyword>
<evidence type="ECO:0000256" key="10">
    <source>
        <dbReference type="ARBA" id="ARBA00023170"/>
    </source>
</evidence>
<evidence type="ECO:0000256" key="1">
    <source>
        <dbReference type="ARBA" id="ARBA00009237"/>
    </source>
</evidence>
<dbReference type="SUPFAM" id="SSF63712">
    <property type="entry name" value="Nicotinic receptor ligand binding domain-like"/>
    <property type="match status" value="1"/>
</dbReference>
<feature type="chain" id="PRO_5035962161" evidence="15">
    <location>
        <begin position="26"/>
        <end position="630"/>
    </location>
</feature>
<reference evidence="18" key="1">
    <citation type="submission" date="2021-03" db="EMBL/GenBank/DDBJ databases">
        <authorList>
            <person name="Bekaert M."/>
        </authorList>
    </citation>
    <scope>NUCLEOTIDE SEQUENCE</scope>
</reference>
<evidence type="ECO:0000256" key="6">
    <source>
        <dbReference type="ARBA" id="ARBA00023018"/>
    </source>
</evidence>
<evidence type="ECO:0000313" key="18">
    <source>
        <dbReference type="EMBL" id="CAG2221081.1"/>
    </source>
</evidence>
<dbReference type="PRINTS" id="PR00252">
    <property type="entry name" value="NRIONCHANNEL"/>
</dbReference>
<keyword evidence="9" id="KW-1015">Disulfide bond</keyword>
<proteinExistence type="inferred from homology"/>
<dbReference type="CDD" id="cd19051">
    <property type="entry name" value="LGIC_TM_cation"/>
    <property type="match status" value="1"/>
</dbReference>
<evidence type="ECO:0000256" key="5">
    <source>
        <dbReference type="ARBA" id="ARBA00022989"/>
    </source>
</evidence>
<keyword evidence="8 15" id="KW-0472">Membrane</keyword>
<dbReference type="Gene3D" id="1.20.58.390">
    <property type="entry name" value="Neurotransmitter-gated ion-channel transmembrane domain"/>
    <property type="match status" value="1"/>
</dbReference>
<dbReference type="Pfam" id="PF02932">
    <property type="entry name" value="Neur_chan_memb"/>
    <property type="match status" value="1"/>
</dbReference>
<gene>
    <name evidence="18" type="ORF">MEDL_34463</name>
</gene>
<dbReference type="Pfam" id="PF02931">
    <property type="entry name" value="Neur_chan_LBD"/>
    <property type="match status" value="1"/>
</dbReference>
<evidence type="ECO:0000256" key="7">
    <source>
        <dbReference type="ARBA" id="ARBA00023065"/>
    </source>
</evidence>
<feature type="domain" description="Neurotransmitter-gated ion-channel transmembrane" evidence="17">
    <location>
        <begin position="247"/>
        <end position="529"/>
    </location>
</feature>
<evidence type="ECO:0000256" key="13">
    <source>
        <dbReference type="ARBA" id="ARBA00023303"/>
    </source>
</evidence>
<dbReference type="Proteomes" id="UP000683360">
    <property type="component" value="Unassembled WGS sequence"/>
</dbReference>
<comment type="subcellular location">
    <subcellularLocation>
        <location evidence="14">Synaptic cell membrane</location>
        <topology evidence="14">Multi-pass membrane protein</topology>
    </subcellularLocation>
</comment>
<keyword evidence="13 15" id="KW-0407">Ion channel</keyword>
<dbReference type="InterPro" id="IPR006029">
    <property type="entry name" value="Neurotrans-gated_channel_TM"/>
</dbReference>
<sequence>MHDAYKCSLVHVLCLLGFHLHNTGSNRVPDEQLLFQDLMVGYEKSVRPVVNSSSVLTVTIGLKLNQIVDLDERYQVLTTNVFIDQEWRDEHLMWEPNQYNNVKSLRIPTKQVWLPDTFIYNNADDGSTGFMQGTYILVTYDGTVLWPVPVKLKSSCKVDITYFPFDDQECILRFGSWIYSGKWMDYQSTSNATPIDLTSYVNNSEWDLLSVTLRKNIRRHSCCPDPHPDLTYILHIRRKTFYYIFNIIVPCVMLSILTLLTFWLPPTSGEKITLGLSVFLAFSMFMLLIAEEVPATSEAVPLIGIYLCVVMTMTSLSVIMAVMVINLYNRGIKTKRAPMWLRIFALRWMSKPLFLKHDLYKIASTISLEEEKEGLYLCKKHKIQNQKPSRWKSVSDQNQMMVPSSSSVRFRNRSKSETASNEADVELEETIWLKNDEIHEHPSQLRETEYTTNRSINNNKKESKFIESNTQIKEVAIRPDAEVELNLNAIQCKTRNELVKRKFIVAEWQRIATVVDRVLFWFYFLGTLASYLIILVFVPNSKYSEWSDAIDDVNDIDIEAKPQKVPAHEEIDLQRDKKVLLVMNCCAGRTRDKVKSVLNANITPPRTGNTICLKSESHNNTTYTIQLPRG</sequence>
<dbReference type="PRINTS" id="PR00254">
    <property type="entry name" value="NICOTINICR"/>
</dbReference>
<dbReference type="InterPro" id="IPR018000">
    <property type="entry name" value="Neurotransmitter_ion_chnl_CS"/>
</dbReference>
<feature type="transmembrane region" description="Helical" evidence="15">
    <location>
        <begin position="302"/>
        <end position="328"/>
    </location>
</feature>
<comment type="caution">
    <text evidence="18">The sequence shown here is derived from an EMBL/GenBank/DDBJ whole genome shotgun (WGS) entry which is preliminary data.</text>
</comment>
<evidence type="ECO:0000256" key="11">
    <source>
        <dbReference type="ARBA" id="ARBA00023180"/>
    </source>
</evidence>
<feature type="transmembrane region" description="Helical" evidence="15">
    <location>
        <begin position="518"/>
        <end position="538"/>
    </location>
</feature>
<protein>
    <submittedName>
        <fullName evidence="18">CHRNN</fullName>
    </submittedName>
</protein>
<evidence type="ECO:0000256" key="9">
    <source>
        <dbReference type="ARBA" id="ARBA00023157"/>
    </source>
</evidence>
<keyword evidence="15" id="KW-0732">Signal</keyword>
<dbReference type="InterPro" id="IPR006202">
    <property type="entry name" value="Neur_chan_lig-bd"/>
</dbReference>
<evidence type="ECO:0000256" key="8">
    <source>
        <dbReference type="ARBA" id="ARBA00023136"/>
    </source>
</evidence>
<evidence type="ECO:0000256" key="4">
    <source>
        <dbReference type="ARBA" id="ARBA00022692"/>
    </source>
</evidence>
<dbReference type="AlphaFoldDB" id="A0A8S3SWD5"/>
<dbReference type="Gene3D" id="2.70.170.10">
    <property type="entry name" value="Neurotransmitter-gated ion-channel ligand-binding domain"/>
    <property type="match status" value="1"/>
</dbReference>
<name>A0A8S3SWD5_MYTED</name>
<dbReference type="InterPro" id="IPR036719">
    <property type="entry name" value="Neuro-gated_channel_TM_sf"/>
</dbReference>
<keyword evidence="4 15" id="KW-0812">Transmembrane</keyword>